<dbReference type="Pfam" id="PF04138">
    <property type="entry name" value="GtrA_DPMS_TM"/>
    <property type="match status" value="1"/>
</dbReference>
<dbReference type="Proteomes" id="UP000011820">
    <property type="component" value="Chromosome"/>
</dbReference>
<keyword evidence="8" id="KW-1185">Reference proteome</keyword>
<dbReference type="EMBL" id="CP004005">
    <property type="protein sequence ID" value="AGH16772.1"/>
    <property type="molecule type" value="Genomic_DNA"/>
</dbReference>
<evidence type="ECO:0000256" key="3">
    <source>
        <dbReference type="ARBA" id="ARBA00022989"/>
    </source>
</evidence>
<evidence type="ECO:0000256" key="4">
    <source>
        <dbReference type="ARBA" id="ARBA00023136"/>
    </source>
</evidence>
<feature type="domain" description="GtrA/DPMS transmembrane" evidence="6">
    <location>
        <begin position="12"/>
        <end position="119"/>
    </location>
</feature>
<evidence type="ECO:0000256" key="5">
    <source>
        <dbReference type="SAM" id="Phobius"/>
    </source>
</evidence>
<proteinExistence type="predicted"/>
<dbReference type="GeneID" id="93076779"/>
<gene>
    <name evidence="7" type="ORF">WSI_02010</name>
</gene>
<evidence type="ECO:0000313" key="7">
    <source>
        <dbReference type="EMBL" id="AGH16772.1"/>
    </source>
</evidence>
<evidence type="ECO:0000256" key="2">
    <source>
        <dbReference type="ARBA" id="ARBA00022692"/>
    </source>
</evidence>
<dbReference type="InterPro" id="IPR007267">
    <property type="entry name" value="GtrA_DPMS_TM"/>
</dbReference>
<organism evidence="7 8">
    <name type="scientific">Candidatus Liberibacter asiaticus str. gxpsy</name>
    <dbReference type="NCBI Taxonomy" id="1174529"/>
    <lineage>
        <taxon>Bacteria</taxon>
        <taxon>Pseudomonadati</taxon>
        <taxon>Pseudomonadota</taxon>
        <taxon>Alphaproteobacteria</taxon>
        <taxon>Hyphomicrobiales</taxon>
        <taxon>Rhizobiaceae</taxon>
        <taxon>Liberibacter</taxon>
    </lineage>
</organism>
<feature type="transmembrane region" description="Helical" evidence="5">
    <location>
        <begin position="98"/>
        <end position="119"/>
    </location>
</feature>
<evidence type="ECO:0000313" key="8">
    <source>
        <dbReference type="Proteomes" id="UP000011820"/>
    </source>
</evidence>
<feature type="transmembrane region" description="Helical" evidence="5">
    <location>
        <begin position="7"/>
        <end position="25"/>
    </location>
</feature>
<feature type="transmembrane region" description="Helical" evidence="5">
    <location>
        <begin position="67"/>
        <end position="86"/>
    </location>
</feature>
<evidence type="ECO:0000256" key="1">
    <source>
        <dbReference type="ARBA" id="ARBA00004141"/>
    </source>
</evidence>
<reference evidence="7 8" key="1">
    <citation type="journal article" date="2013" name="Genome Announc.">
        <title>Complete Genome Sequence of a Chinese Strain of 'Candidatus Liberibacter asiaticus'.</title>
        <authorList>
            <person name="Lin H."/>
            <person name="Han C.S."/>
            <person name="Liu B."/>
            <person name="Lou B."/>
            <person name="Bai X."/>
            <person name="Deng C."/>
            <person name="Civerolo E.L."/>
            <person name="Gupta G."/>
        </authorList>
    </citation>
    <scope>NUCLEOTIDE SEQUENCE [LARGE SCALE GENOMIC DNA]</scope>
    <source>
        <strain evidence="8">gxpsy</strain>
    </source>
</reference>
<protein>
    <recommendedName>
        <fullName evidence="6">GtrA/DPMS transmembrane domain-containing protein</fullName>
    </recommendedName>
</protein>
<evidence type="ECO:0000259" key="6">
    <source>
        <dbReference type="Pfam" id="PF04138"/>
    </source>
</evidence>
<name>A0ABN4B0F6_LIBAS</name>
<feature type="transmembrane region" description="Helical" evidence="5">
    <location>
        <begin position="37"/>
        <end position="55"/>
    </location>
</feature>
<keyword evidence="3 5" id="KW-1133">Transmembrane helix</keyword>
<keyword evidence="2 5" id="KW-0812">Transmembrane</keyword>
<dbReference type="RefSeq" id="WP_012778752.1">
    <property type="nucleotide sequence ID" value="NC_020549.1"/>
</dbReference>
<sequence length="129" mass="15297">MKQCIIFIINIVVVFFIDVMGFFILMKCGADPFYSRIFSIAVAFLVTWIPSRLFIFLKLRRKSFLETVRYGVMYFMLSILNYAFYVKLLLTFQGLQPLLATVLSAVSSMLFVFLLYIRFMTRRVYFIKK</sequence>
<accession>A0ABN4B0F6</accession>
<comment type="subcellular location">
    <subcellularLocation>
        <location evidence="1">Membrane</location>
        <topology evidence="1">Multi-pass membrane protein</topology>
    </subcellularLocation>
</comment>
<keyword evidence="4 5" id="KW-0472">Membrane</keyword>